<keyword evidence="11" id="KW-0460">Magnesium</keyword>
<dbReference type="FunFam" id="3.40.50.11980:FF:000002">
    <property type="entry name" value="Proteinaceous RNase P 2"/>
    <property type="match status" value="1"/>
</dbReference>
<sequence>MCSHIAARTKAWARSIGLASYGRSGNISVNLGIFSSIRTHMTKTQQWNYVSTFNLLHFKTPTKTLTLTLSMDIPVIKNSNFKNKNNKHKKNQNPESNFRYNLDRCSRSKDLTGAISLYESAISGDNKVHLSHYHFNALLYIFSNSISGTSNNLAIDYGFKVFDHMLSNNVAPTEATITSIARLSVANSDGDRAFEFVKTMNKYGLTPKLRTYDPPLFWFCENLMADRAYEVEEHMNSKGIEAEESQILELLRVSSEVKRGDKVYHYLHKLRKAVRGVSETAEEIVKNWFESEAAVDVGSLDVDSEKVKETMAKNGGGWHGLGWIGSGKWRVCRSTISSDGVCCSCGEQLVCVDIDKAETEKFAHSVALLAMERESKSNFQDFMEWLDGHANYEAIVDGANIALYQQNFANGGFSINQLEAVVKELHRSHNKMPLVVLHQKRVQALLRSPSSEKLLQEWMSQDVLYTTPIGSNDDWYWLYATVKLKCLLVTNDEMRDHIFELLGSNFFLKWKERHQVRYTFLKGNLKLQMPPLYSNVIQYKGNGMCLWLVKVKNLQEHGSALQGRDVVATSDRALMTVAKPLKTGSILFTAYLGLRTAE</sequence>
<dbReference type="InterPro" id="IPR011990">
    <property type="entry name" value="TPR-like_helical_dom_sf"/>
</dbReference>
<dbReference type="GO" id="GO:0001682">
    <property type="term" value="P:tRNA 5'-leader removal"/>
    <property type="evidence" value="ECO:0007669"/>
    <property type="project" value="UniProtKB-ARBA"/>
</dbReference>
<comment type="cofactor">
    <cofactor evidence="2">
        <name>Mg(2+)</name>
        <dbReference type="ChEBI" id="CHEBI:18420"/>
    </cofactor>
</comment>
<proteinExistence type="inferred from homology"/>
<dbReference type="EMBL" id="JBAMMX010000007">
    <property type="protein sequence ID" value="KAK6936188.1"/>
    <property type="molecule type" value="Genomic_DNA"/>
</dbReference>
<evidence type="ECO:0000259" key="14">
    <source>
        <dbReference type="Pfam" id="PF17177"/>
    </source>
</evidence>
<comment type="caution">
    <text evidence="15">The sequence shown here is derived from an EMBL/GenBank/DDBJ whole genome shotgun (WGS) entry which is preliminary data.</text>
</comment>
<evidence type="ECO:0000256" key="5">
    <source>
        <dbReference type="ARBA" id="ARBA00022694"/>
    </source>
</evidence>
<dbReference type="InterPro" id="IPR033443">
    <property type="entry name" value="PROP1-like_PPR_dom"/>
</dbReference>
<evidence type="ECO:0000256" key="3">
    <source>
        <dbReference type="ARBA" id="ARBA00007626"/>
    </source>
</evidence>
<evidence type="ECO:0000259" key="13">
    <source>
        <dbReference type="Pfam" id="PF16953"/>
    </source>
</evidence>
<dbReference type="GO" id="GO:0004526">
    <property type="term" value="F:ribonuclease P activity"/>
    <property type="evidence" value="ECO:0007669"/>
    <property type="project" value="UniProtKB-EC"/>
</dbReference>
<keyword evidence="12" id="KW-0464">Manganese</keyword>
<accession>A0AAN8VJG9</accession>
<name>A0AAN8VJG9_9MAGN</name>
<keyword evidence="7" id="KW-0479">Metal-binding</keyword>
<keyword evidence="5" id="KW-0819">tRNA processing</keyword>
<feature type="domain" description="PROP1-like PPR" evidence="14">
    <location>
        <begin position="86"/>
        <end position="294"/>
    </location>
</feature>
<dbReference type="FunFam" id="1.25.40.10:FF:003531">
    <property type="entry name" value="Uncharacterized protein"/>
    <property type="match status" value="1"/>
</dbReference>
<dbReference type="Gene3D" id="3.40.50.11980">
    <property type="match status" value="1"/>
</dbReference>
<reference evidence="15 16" key="1">
    <citation type="submission" date="2023-12" db="EMBL/GenBank/DDBJ databases">
        <title>A high-quality genome assembly for Dillenia turbinata (Dilleniales).</title>
        <authorList>
            <person name="Chanderbali A."/>
        </authorList>
    </citation>
    <scope>NUCLEOTIDE SEQUENCE [LARGE SCALE GENOMIC DNA]</scope>
    <source>
        <strain evidence="15">LSX21</strain>
        <tissue evidence="15">Leaf</tissue>
    </source>
</reference>
<dbReference type="Proteomes" id="UP001370490">
    <property type="component" value="Unassembled WGS sequence"/>
</dbReference>
<evidence type="ECO:0000256" key="8">
    <source>
        <dbReference type="ARBA" id="ARBA00022737"/>
    </source>
</evidence>
<protein>
    <recommendedName>
        <fullName evidence="4">ribonuclease P</fullName>
        <ecNumber evidence="4">3.1.26.5</ecNumber>
    </recommendedName>
</protein>
<keyword evidence="8" id="KW-0677">Repeat</keyword>
<keyword evidence="10" id="KW-0862">Zinc</keyword>
<organism evidence="15 16">
    <name type="scientific">Dillenia turbinata</name>
    <dbReference type="NCBI Taxonomy" id="194707"/>
    <lineage>
        <taxon>Eukaryota</taxon>
        <taxon>Viridiplantae</taxon>
        <taxon>Streptophyta</taxon>
        <taxon>Embryophyta</taxon>
        <taxon>Tracheophyta</taxon>
        <taxon>Spermatophyta</taxon>
        <taxon>Magnoliopsida</taxon>
        <taxon>eudicotyledons</taxon>
        <taxon>Gunneridae</taxon>
        <taxon>Pentapetalae</taxon>
        <taxon>Dilleniales</taxon>
        <taxon>Dilleniaceae</taxon>
        <taxon>Dillenia</taxon>
    </lineage>
</organism>
<dbReference type="GO" id="GO:0046872">
    <property type="term" value="F:metal ion binding"/>
    <property type="evidence" value="ECO:0007669"/>
    <property type="project" value="UniProtKB-KW"/>
</dbReference>
<dbReference type="PANTHER" id="PTHR13547">
    <property type="match status" value="1"/>
</dbReference>
<dbReference type="Pfam" id="PF16953">
    <property type="entry name" value="PRORP"/>
    <property type="match status" value="1"/>
</dbReference>
<dbReference type="AlphaFoldDB" id="A0AAN8VJG9"/>
<dbReference type="PANTHER" id="PTHR13547:SF13">
    <property type="entry name" value="PROTEINACEOUS RNASE P 2"/>
    <property type="match status" value="1"/>
</dbReference>
<keyword evidence="9" id="KW-0378">Hydrolase</keyword>
<dbReference type="InterPro" id="IPR031595">
    <property type="entry name" value="PRORP_C"/>
</dbReference>
<keyword evidence="16" id="KW-1185">Reference proteome</keyword>
<evidence type="ECO:0000256" key="9">
    <source>
        <dbReference type="ARBA" id="ARBA00022801"/>
    </source>
</evidence>
<evidence type="ECO:0000256" key="2">
    <source>
        <dbReference type="ARBA" id="ARBA00001946"/>
    </source>
</evidence>
<evidence type="ECO:0000256" key="10">
    <source>
        <dbReference type="ARBA" id="ARBA00022833"/>
    </source>
</evidence>
<evidence type="ECO:0000256" key="11">
    <source>
        <dbReference type="ARBA" id="ARBA00022842"/>
    </source>
</evidence>
<dbReference type="Gene3D" id="1.25.40.10">
    <property type="entry name" value="Tetratricopeptide repeat domain"/>
    <property type="match status" value="1"/>
</dbReference>
<evidence type="ECO:0000256" key="7">
    <source>
        <dbReference type="ARBA" id="ARBA00022723"/>
    </source>
</evidence>
<gene>
    <name evidence="15" type="ORF">RJ641_033218</name>
</gene>
<dbReference type="Pfam" id="PF17177">
    <property type="entry name" value="PPR_long"/>
    <property type="match status" value="1"/>
</dbReference>
<evidence type="ECO:0000313" key="15">
    <source>
        <dbReference type="EMBL" id="KAK6936188.1"/>
    </source>
</evidence>
<comment type="catalytic activity">
    <reaction evidence="1">
        <text>Endonucleolytic cleavage of RNA, removing 5'-extranucleotides from tRNA precursor.</text>
        <dbReference type="EC" id="3.1.26.5"/>
    </reaction>
</comment>
<evidence type="ECO:0000256" key="1">
    <source>
        <dbReference type="ARBA" id="ARBA00000928"/>
    </source>
</evidence>
<dbReference type="EC" id="3.1.26.5" evidence="4"/>
<evidence type="ECO:0000256" key="12">
    <source>
        <dbReference type="ARBA" id="ARBA00023211"/>
    </source>
</evidence>
<feature type="domain" description="PRORP" evidence="13">
    <location>
        <begin position="336"/>
        <end position="549"/>
    </location>
</feature>
<evidence type="ECO:0000256" key="6">
    <source>
        <dbReference type="ARBA" id="ARBA00022722"/>
    </source>
</evidence>
<evidence type="ECO:0000313" key="16">
    <source>
        <dbReference type="Proteomes" id="UP001370490"/>
    </source>
</evidence>
<evidence type="ECO:0000256" key="4">
    <source>
        <dbReference type="ARBA" id="ARBA00012179"/>
    </source>
</evidence>
<keyword evidence="6" id="KW-0540">Nuclease</keyword>
<comment type="similarity">
    <text evidence="3">Belongs to the PPR family. P subfamily.</text>
</comment>